<dbReference type="EMBL" id="JAVHNQ010000008">
    <property type="protein sequence ID" value="KAK6340620.1"/>
    <property type="molecule type" value="Genomic_DNA"/>
</dbReference>
<organism evidence="2 3">
    <name type="scientific">Orbilia brochopaga</name>
    <dbReference type="NCBI Taxonomy" id="3140254"/>
    <lineage>
        <taxon>Eukaryota</taxon>
        <taxon>Fungi</taxon>
        <taxon>Dikarya</taxon>
        <taxon>Ascomycota</taxon>
        <taxon>Pezizomycotina</taxon>
        <taxon>Orbiliomycetes</taxon>
        <taxon>Orbiliales</taxon>
        <taxon>Orbiliaceae</taxon>
        <taxon>Orbilia</taxon>
    </lineage>
</organism>
<feature type="compositionally biased region" description="Acidic residues" evidence="1">
    <location>
        <begin position="115"/>
        <end position="136"/>
    </location>
</feature>
<dbReference type="AlphaFoldDB" id="A0AAV9UI40"/>
<gene>
    <name evidence="2" type="ORF">TWF696_008945</name>
</gene>
<comment type="caution">
    <text evidence="2">The sequence shown here is derived from an EMBL/GenBank/DDBJ whole genome shotgun (WGS) entry which is preliminary data.</text>
</comment>
<evidence type="ECO:0000313" key="3">
    <source>
        <dbReference type="Proteomes" id="UP001375240"/>
    </source>
</evidence>
<feature type="region of interest" description="Disordered" evidence="1">
    <location>
        <begin position="1"/>
        <end position="99"/>
    </location>
</feature>
<sequence length="192" mass="21240">MSDSVPPQNQESLVSATAAPSGSDLRGTNSSRIAVPRPRPLAMRTDAPRTDPDAPLSSPFNYNSDDETVASVVGNDAADAKDDSGYDADDDSREISTGWYDQSFIVESARKASAYDEDADISQHQDDEDAEDEDVYEDAYEDPADALLFANFDEVPKYMRRQWVSAHSGVMLRELQEEEEARTGRDVSQEEY</sequence>
<proteinExistence type="predicted"/>
<accession>A0AAV9UI40</accession>
<keyword evidence="3" id="KW-1185">Reference proteome</keyword>
<feature type="compositionally biased region" description="Polar residues" evidence="1">
    <location>
        <begin position="1"/>
        <end position="32"/>
    </location>
</feature>
<name>A0AAV9UI40_9PEZI</name>
<feature type="region of interest" description="Disordered" evidence="1">
    <location>
        <begin position="111"/>
        <end position="136"/>
    </location>
</feature>
<reference evidence="2 3" key="1">
    <citation type="submission" date="2019-10" db="EMBL/GenBank/DDBJ databases">
        <authorList>
            <person name="Palmer J.M."/>
        </authorList>
    </citation>
    <scope>NUCLEOTIDE SEQUENCE [LARGE SCALE GENOMIC DNA]</scope>
    <source>
        <strain evidence="2 3">TWF696</strain>
    </source>
</reference>
<evidence type="ECO:0000313" key="2">
    <source>
        <dbReference type="EMBL" id="KAK6340620.1"/>
    </source>
</evidence>
<dbReference type="Proteomes" id="UP001375240">
    <property type="component" value="Unassembled WGS sequence"/>
</dbReference>
<protein>
    <submittedName>
        <fullName evidence="2">Uncharacterized protein</fullName>
    </submittedName>
</protein>
<evidence type="ECO:0000256" key="1">
    <source>
        <dbReference type="SAM" id="MobiDB-lite"/>
    </source>
</evidence>